<name>A0A5Q0TDX0_9VIBR</name>
<accession>A0A5Q0TDX0</accession>
<dbReference type="Gene3D" id="1.10.10.10">
    <property type="entry name" value="Winged helix-like DNA-binding domain superfamily/Winged helix DNA-binding domain"/>
    <property type="match status" value="1"/>
</dbReference>
<dbReference type="PRINTS" id="PR00598">
    <property type="entry name" value="HTHMARR"/>
</dbReference>
<dbReference type="RefSeq" id="WP_153446195.1">
    <property type="nucleotide sequence ID" value="NZ_CP045699.1"/>
</dbReference>
<evidence type="ECO:0000259" key="1">
    <source>
        <dbReference type="PROSITE" id="PS50995"/>
    </source>
</evidence>
<feature type="domain" description="HTH marR-type" evidence="1">
    <location>
        <begin position="13"/>
        <end position="146"/>
    </location>
</feature>
<gene>
    <name evidence="2" type="ORF">GFB47_02125</name>
</gene>
<dbReference type="SMART" id="SM00347">
    <property type="entry name" value="HTH_MARR"/>
    <property type="match status" value="1"/>
</dbReference>
<dbReference type="InterPro" id="IPR000835">
    <property type="entry name" value="HTH_MarR-typ"/>
</dbReference>
<dbReference type="PANTHER" id="PTHR33164:SF87">
    <property type="entry name" value="MULTIPLE ANTIBIOTIC RESISTANCE PROTEIN MARR"/>
    <property type="match status" value="1"/>
</dbReference>
<dbReference type="InterPro" id="IPR036388">
    <property type="entry name" value="WH-like_DNA-bd_sf"/>
</dbReference>
<sequence>MTSYTLNHAYAAALPVGKLIHFVNQYKDRLLAEHLSPLDITPAQIKVLMMIEVEKKHSPAEISKALSIDCGSMTRMIERLVKKQLIVKLPNPNDKRGVLVTLTPQGIEVLDQCLDVIAKQVGPALTGNLSSNEVEILLDLLKRMLPEEGYTV</sequence>
<dbReference type="PROSITE" id="PS50995">
    <property type="entry name" value="HTH_MARR_2"/>
    <property type="match status" value="1"/>
</dbReference>
<evidence type="ECO:0000313" key="3">
    <source>
        <dbReference type="Proteomes" id="UP000348942"/>
    </source>
</evidence>
<reference evidence="2 3" key="1">
    <citation type="submission" date="2019-10" db="EMBL/GenBank/DDBJ databases">
        <title>Vibrio sp. nov., isolated from Coralline algae surface.</title>
        <authorList>
            <person name="Geng Y."/>
            <person name="Zhang X."/>
        </authorList>
    </citation>
    <scope>NUCLEOTIDE SEQUENCE [LARGE SCALE GENOMIC DNA]</scope>
    <source>
        <strain evidence="2 3">SM1977</strain>
    </source>
</reference>
<dbReference type="InterPro" id="IPR039422">
    <property type="entry name" value="MarR/SlyA-like"/>
</dbReference>
<dbReference type="Proteomes" id="UP000348942">
    <property type="component" value="Chromosome 1"/>
</dbReference>
<evidence type="ECO:0000313" key="2">
    <source>
        <dbReference type="EMBL" id="QGA64326.1"/>
    </source>
</evidence>
<dbReference type="InterPro" id="IPR036390">
    <property type="entry name" value="WH_DNA-bd_sf"/>
</dbReference>
<dbReference type="SUPFAM" id="SSF46785">
    <property type="entry name" value="Winged helix' DNA-binding domain"/>
    <property type="match status" value="1"/>
</dbReference>
<dbReference type="GO" id="GO:0006950">
    <property type="term" value="P:response to stress"/>
    <property type="evidence" value="ECO:0007669"/>
    <property type="project" value="TreeGrafter"/>
</dbReference>
<keyword evidence="3" id="KW-1185">Reference proteome</keyword>
<proteinExistence type="predicted"/>
<dbReference type="GO" id="GO:0003700">
    <property type="term" value="F:DNA-binding transcription factor activity"/>
    <property type="evidence" value="ECO:0007669"/>
    <property type="project" value="InterPro"/>
</dbReference>
<dbReference type="PANTHER" id="PTHR33164">
    <property type="entry name" value="TRANSCRIPTIONAL REGULATOR, MARR FAMILY"/>
    <property type="match status" value="1"/>
</dbReference>
<dbReference type="AlphaFoldDB" id="A0A5Q0TDX0"/>
<protein>
    <submittedName>
        <fullName evidence="2">MarR family transcriptional regulator</fullName>
    </submittedName>
</protein>
<organism evidence="2 3">
    <name type="scientific">Vibrio algicola</name>
    <dbReference type="NCBI Taxonomy" id="2662262"/>
    <lineage>
        <taxon>Bacteria</taxon>
        <taxon>Pseudomonadati</taxon>
        <taxon>Pseudomonadota</taxon>
        <taxon>Gammaproteobacteria</taxon>
        <taxon>Vibrionales</taxon>
        <taxon>Vibrionaceae</taxon>
        <taxon>Vibrio</taxon>
    </lineage>
</organism>
<dbReference type="EMBL" id="CP045699">
    <property type="protein sequence ID" value="QGA64326.1"/>
    <property type="molecule type" value="Genomic_DNA"/>
</dbReference>
<dbReference type="Pfam" id="PF01047">
    <property type="entry name" value="MarR"/>
    <property type="match status" value="1"/>
</dbReference>